<evidence type="ECO:0000256" key="2">
    <source>
        <dbReference type="ARBA" id="ARBA00023163"/>
    </source>
</evidence>
<proteinExistence type="predicted"/>
<dbReference type="EMBL" id="JADBEF010000001">
    <property type="protein sequence ID" value="MBE1563967.1"/>
    <property type="molecule type" value="Genomic_DNA"/>
</dbReference>
<evidence type="ECO:0000259" key="4">
    <source>
        <dbReference type="PROSITE" id="PS01124"/>
    </source>
</evidence>
<evidence type="ECO:0000313" key="5">
    <source>
        <dbReference type="EMBL" id="MBE1563967.1"/>
    </source>
</evidence>
<evidence type="ECO:0000313" key="6">
    <source>
        <dbReference type="Proteomes" id="UP000661607"/>
    </source>
</evidence>
<evidence type="ECO:0000256" key="3">
    <source>
        <dbReference type="SAM" id="MobiDB-lite"/>
    </source>
</evidence>
<dbReference type="Gene3D" id="3.40.50.880">
    <property type="match status" value="1"/>
</dbReference>
<dbReference type="PROSITE" id="PS01124">
    <property type="entry name" value="HTH_ARAC_FAMILY_2"/>
    <property type="match status" value="1"/>
</dbReference>
<gene>
    <name evidence="5" type="ORF">H4W81_006746</name>
</gene>
<name>A0ABR9KR14_9ACTN</name>
<organism evidence="5 6">
    <name type="scientific">Nonomuraea africana</name>
    <dbReference type="NCBI Taxonomy" id="46171"/>
    <lineage>
        <taxon>Bacteria</taxon>
        <taxon>Bacillati</taxon>
        <taxon>Actinomycetota</taxon>
        <taxon>Actinomycetes</taxon>
        <taxon>Streptosporangiales</taxon>
        <taxon>Streptosporangiaceae</taxon>
        <taxon>Nonomuraea</taxon>
    </lineage>
</organism>
<dbReference type="Pfam" id="PF12833">
    <property type="entry name" value="HTH_18"/>
    <property type="match status" value="1"/>
</dbReference>
<dbReference type="InterPro" id="IPR052158">
    <property type="entry name" value="INH-QAR"/>
</dbReference>
<dbReference type="InterPro" id="IPR002818">
    <property type="entry name" value="DJ-1/PfpI"/>
</dbReference>
<dbReference type="InterPro" id="IPR018060">
    <property type="entry name" value="HTH_AraC"/>
</dbReference>
<feature type="domain" description="HTH araC/xylS-type" evidence="4">
    <location>
        <begin position="227"/>
        <end position="308"/>
    </location>
</feature>
<protein>
    <submittedName>
        <fullName evidence="5">Transcriptional regulator GlxA family with amidase domain</fullName>
    </submittedName>
</protein>
<reference evidence="5 6" key="1">
    <citation type="submission" date="2020-10" db="EMBL/GenBank/DDBJ databases">
        <title>Sequencing the genomes of 1000 actinobacteria strains.</title>
        <authorList>
            <person name="Klenk H.-P."/>
        </authorList>
    </citation>
    <scope>NUCLEOTIDE SEQUENCE [LARGE SCALE GENOMIC DNA]</scope>
    <source>
        <strain evidence="5 6">DSM 43748</strain>
    </source>
</reference>
<dbReference type="SUPFAM" id="SSF46689">
    <property type="entry name" value="Homeodomain-like"/>
    <property type="match status" value="1"/>
</dbReference>
<dbReference type="PANTHER" id="PTHR43130:SF3">
    <property type="entry name" value="HTH-TYPE TRANSCRIPTIONAL REGULATOR RV1931C"/>
    <property type="match status" value="1"/>
</dbReference>
<dbReference type="Gene3D" id="1.10.10.60">
    <property type="entry name" value="Homeodomain-like"/>
    <property type="match status" value="1"/>
</dbReference>
<evidence type="ECO:0000256" key="1">
    <source>
        <dbReference type="ARBA" id="ARBA00023015"/>
    </source>
</evidence>
<keyword evidence="1" id="KW-0805">Transcription regulation</keyword>
<keyword evidence="6" id="KW-1185">Reference proteome</keyword>
<dbReference type="InterPro" id="IPR029062">
    <property type="entry name" value="Class_I_gatase-like"/>
</dbReference>
<dbReference type="PANTHER" id="PTHR43130">
    <property type="entry name" value="ARAC-FAMILY TRANSCRIPTIONAL REGULATOR"/>
    <property type="match status" value="1"/>
</dbReference>
<dbReference type="InterPro" id="IPR009057">
    <property type="entry name" value="Homeodomain-like_sf"/>
</dbReference>
<dbReference type="SUPFAM" id="SSF52317">
    <property type="entry name" value="Class I glutamine amidotransferase-like"/>
    <property type="match status" value="1"/>
</dbReference>
<dbReference type="CDD" id="cd03137">
    <property type="entry name" value="GATase1_AraC_1"/>
    <property type="match status" value="1"/>
</dbReference>
<accession>A0ABR9KR14</accession>
<dbReference type="Proteomes" id="UP000661607">
    <property type="component" value="Unassembled WGS sequence"/>
</dbReference>
<keyword evidence="2" id="KW-0804">Transcription</keyword>
<feature type="region of interest" description="Disordered" evidence="3">
    <location>
        <begin position="314"/>
        <end position="333"/>
    </location>
</feature>
<sequence length="333" mass="36448">MKTIDQLTPSQEQNPAMSLVLFLLIPQVHLLDVAGPAQVFSIADDLGYAYTITYVAEARQVATGQGLTLSVGTEWPRLAPDDLIIVPGWRGPTRPPGKKTLRRLREHHAAGGTVVGVCAGTDALGRAGLLDGRRCTVYHCVQDEFERLYPRAEVVKDMLYVEDDRIITSAGGASGIDVALHLLSRWHGPYTAGQVARAMLVHAHRDGATPQVSPMLRRRSHVDETVHRIQDLIETRFTERLPLSLLAKAADCSERTVTRLFRRATGITPLAYQTALRLERAELLLRQGATTAIAAREAGFRDARMLRRLRARARAASQVRTGGTSTPATTSPA</sequence>
<comment type="caution">
    <text evidence="5">The sequence shown here is derived from an EMBL/GenBank/DDBJ whole genome shotgun (WGS) entry which is preliminary data.</text>
</comment>
<dbReference type="SMART" id="SM00342">
    <property type="entry name" value="HTH_ARAC"/>
    <property type="match status" value="1"/>
</dbReference>
<dbReference type="Pfam" id="PF01965">
    <property type="entry name" value="DJ-1_PfpI"/>
    <property type="match status" value="1"/>
</dbReference>
<feature type="compositionally biased region" description="Low complexity" evidence="3">
    <location>
        <begin position="321"/>
        <end position="333"/>
    </location>
</feature>
<dbReference type="RefSeq" id="WP_318782132.1">
    <property type="nucleotide sequence ID" value="NZ_BAAASY010000024.1"/>
</dbReference>